<dbReference type="GO" id="GO:0005351">
    <property type="term" value="F:carbohydrate:proton symporter activity"/>
    <property type="evidence" value="ECO:0007669"/>
    <property type="project" value="InterPro"/>
</dbReference>
<dbReference type="EMBL" id="CP006736">
    <property type="protein sequence ID" value="AHA63320.1"/>
    <property type="molecule type" value="Genomic_DNA"/>
</dbReference>
<gene>
    <name evidence="2" type="ORF">Asd1617_00493</name>
</gene>
<dbReference type="Proteomes" id="UP000031647">
    <property type="component" value="Chromosome"/>
</dbReference>
<protein>
    <submittedName>
        <fullName evidence="2">Lactose permease</fullName>
    </submittedName>
</protein>
<dbReference type="KEGG" id="sdz:Asd1617_00493"/>
<dbReference type="InterPro" id="IPR000576">
    <property type="entry name" value="LacY/RafB_perm_fam"/>
</dbReference>
<dbReference type="Pfam" id="PF01306">
    <property type="entry name" value="LacY_symp"/>
    <property type="match status" value="1"/>
</dbReference>
<feature type="transmembrane region" description="Helical" evidence="1">
    <location>
        <begin position="12"/>
        <end position="32"/>
    </location>
</feature>
<evidence type="ECO:0000313" key="3">
    <source>
        <dbReference type="Proteomes" id="UP000031647"/>
    </source>
</evidence>
<reference evidence="2 3" key="1">
    <citation type="submission" date="2013-09" db="EMBL/GenBank/DDBJ databases">
        <title>Comparative genomics of Sd1617 to representative strains in evaluating its pathogenesis.</title>
        <authorList>
            <person name="Aksomboon Vongsawan A."/>
            <person name="Kapatral V."/>
            <person name="Vaisvil B."/>
            <person name="Serichantalergs O."/>
            <person name="Hale T.L."/>
            <person name="Mason C.J."/>
        </authorList>
    </citation>
    <scope>NUCLEOTIDE SEQUENCE [LARGE SCALE GENOMIC DNA]</scope>
    <source>
        <strain evidence="2 3">1617</strain>
    </source>
</reference>
<accession>A0A0A6ZN72</accession>
<dbReference type="Gene3D" id="1.20.1250.20">
    <property type="entry name" value="MFS general substrate transporter like domains"/>
    <property type="match status" value="1"/>
</dbReference>
<dbReference type="AlphaFoldDB" id="A0A0A6ZN72"/>
<dbReference type="HOGENOM" id="CLU_3239577_0_0_6"/>
<name>A0A0A6ZN72_SHIDY</name>
<dbReference type="InterPro" id="IPR036259">
    <property type="entry name" value="MFS_trans_sf"/>
</dbReference>
<dbReference type="GO" id="GO:0016020">
    <property type="term" value="C:membrane"/>
    <property type="evidence" value="ECO:0007669"/>
    <property type="project" value="InterPro"/>
</dbReference>
<proteinExistence type="predicted"/>
<organism evidence="2 3">
    <name type="scientific">Shigella dysenteriae 1617</name>
    <dbReference type="NCBI Taxonomy" id="754093"/>
    <lineage>
        <taxon>Bacteria</taxon>
        <taxon>Pseudomonadati</taxon>
        <taxon>Pseudomonadota</taxon>
        <taxon>Gammaproteobacteria</taxon>
        <taxon>Enterobacterales</taxon>
        <taxon>Enterobacteriaceae</taxon>
        <taxon>Shigella</taxon>
    </lineage>
</organism>
<keyword evidence="1" id="KW-0472">Membrane</keyword>
<dbReference type="PATRIC" id="fig|754093.4.peg.482"/>
<evidence type="ECO:0000313" key="2">
    <source>
        <dbReference type="EMBL" id="AHA63320.1"/>
    </source>
</evidence>
<sequence length="43" mass="5335">MYYLKNTNFWMFGLFFYFFIMGAYFPFFPIWLHDINHISTPGV</sequence>
<keyword evidence="1" id="KW-0812">Transmembrane</keyword>
<evidence type="ECO:0000256" key="1">
    <source>
        <dbReference type="SAM" id="Phobius"/>
    </source>
</evidence>
<keyword evidence="1" id="KW-1133">Transmembrane helix</keyword>